<evidence type="ECO:0000256" key="2">
    <source>
        <dbReference type="ARBA" id="ARBA00022980"/>
    </source>
</evidence>
<dbReference type="GO" id="GO:0006412">
    <property type="term" value="P:translation"/>
    <property type="evidence" value="ECO:0007669"/>
    <property type="project" value="InterPro"/>
</dbReference>
<proteinExistence type="inferred from homology"/>
<gene>
    <name evidence="6" type="ORF">LYPA_23C000094</name>
</gene>
<evidence type="ECO:0000313" key="7">
    <source>
        <dbReference type="Proteomes" id="UP000386466"/>
    </source>
</evidence>
<reference evidence="6 7" key="1">
    <citation type="submission" date="2019-01" db="EMBL/GenBank/DDBJ databases">
        <authorList>
            <person name="Alioto T."/>
            <person name="Alioto T."/>
        </authorList>
    </citation>
    <scope>NUCLEOTIDE SEQUENCE [LARGE SCALE GENOMIC DNA]</scope>
</reference>
<dbReference type="GO" id="GO:1990904">
    <property type="term" value="C:ribonucleoprotein complex"/>
    <property type="evidence" value="ECO:0007669"/>
    <property type="project" value="UniProtKB-KW"/>
</dbReference>
<protein>
    <recommendedName>
        <fullName evidence="4">Small ribosomal subunit protein eS6</fullName>
    </recommendedName>
    <alternativeName>
        <fullName evidence="5">40S ribosomal protein S6</fullName>
    </alternativeName>
</protein>
<organism evidence="6 7">
    <name type="scientific">Lynx pardinus</name>
    <name type="common">Iberian lynx</name>
    <name type="synonym">Felis pardina</name>
    <dbReference type="NCBI Taxonomy" id="191816"/>
    <lineage>
        <taxon>Eukaryota</taxon>
        <taxon>Metazoa</taxon>
        <taxon>Chordata</taxon>
        <taxon>Craniata</taxon>
        <taxon>Vertebrata</taxon>
        <taxon>Euteleostomi</taxon>
        <taxon>Mammalia</taxon>
        <taxon>Eutheria</taxon>
        <taxon>Laurasiatheria</taxon>
        <taxon>Carnivora</taxon>
        <taxon>Feliformia</taxon>
        <taxon>Felidae</taxon>
        <taxon>Felinae</taxon>
        <taxon>Lynx</taxon>
    </lineage>
</organism>
<dbReference type="SMART" id="SM01405">
    <property type="entry name" value="Ribosomal_S6e"/>
    <property type="match status" value="1"/>
</dbReference>
<evidence type="ECO:0000313" key="6">
    <source>
        <dbReference type="EMBL" id="VFV25863.1"/>
    </source>
</evidence>
<dbReference type="PANTHER" id="PTHR11502">
    <property type="entry name" value="40S RIBOSOMAL PROTEIN S6"/>
    <property type="match status" value="1"/>
</dbReference>
<dbReference type="GO" id="GO:0003735">
    <property type="term" value="F:structural constituent of ribosome"/>
    <property type="evidence" value="ECO:0007669"/>
    <property type="project" value="InterPro"/>
</dbReference>
<dbReference type="Pfam" id="PF01092">
    <property type="entry name" value="Ribosomal_S6e"/>
    <property type="match status" value="1"/>
</dbReference>
<dbReference type="Proteomes" id="UP000386466">
    <property type="component" value="Unassembled WGS sequence"/>
</dbReference>
<dbReference type="InterPro" id="IPR018282">
    <property type="entry name" value="Ribosomal_eS6_CS"/>
</dbReference>
<dbReference type="InterPro" id="IPR001377">
    <property type="entry name" value="Ribosomal_eS6"/>
</dbReference>
<evidence type="ECO:0000256" key="5">
    <source>
        <dbReference type="ARBA" id="ARBA00035403"/>
    </source>
</evidence>
<dbReference type="PROSITE" id="PS00578">
    <property type="entry name" value="RIBOSOMAL_S6E"/>
    <property type="match status" value="1"/>
</dbReference>
<sequence length="190" mass="21436">MKLNISCSATGCQRLIEVDDEHKPYTFYNKGMATEVAADALDEKWKGYVVQISGGNDKQGFPMKQGVLTPGHVHLLLSKGHSCYRLRKTRERKCRSVWGCIVDANLRVLNLVIVKKKGGTKMPKIQHLVSSCVLRHKHQCIALKKQHTNKNKEGVAEYAKLFGKENERSQGKMPGTDCQEMEVVSESFYL</sequence>
<dbReference type="EMBL" id="CAAGRJ010008026">
    <property type="protein sequence ID" value="VFV25863.1"/>
    <property type="molecule type" value="Genomic_DNA"/>
</dbReference>
<keyword evidence="7" id="KW-1185">Reference proteome</keyword>
<dbReference type="Gene3D" id="1.20.5.2650">
    <property type="match status" value="1"/>
</dbReference>
<dbReference type="AlphaFoldDB" id="A0A485N0U2"/>
<name>A0A485N0U2_LYNPA</name>
<keyword evidence="3" id="KW-0687">Ribonucleoprotein</keyword>
<dbReference type="GO" id="GO:0005840">
    <property type="term" value="C:ribosome"/>
    <property type="evidence" value="ECO:0007669"/>
    <property type="project" value="UniProtKB-KW"/>
</dbReference>
<accession>A0A485N0U2</accession>
<evidence type="ECO:0000256" key="3">
    <source>
        <dbReference type="ARBA" id="ARBA00023274"/>
    </source>
</evidence>
<keyword evidence="2 6" id="KW-0689">Ribosomal protein</keyword>
<evidence type="ECO:0000256" key="1">
    <source>
        <dbReference type="ARBA" id="ARBA00009312"/>
    </source>
</evidence>
<comment type="similarity">
    <text evidence="1">Belongs to the eukaryotic ribosomal protein eS6 family.</text>
</comment>
<evidence type="ECO:0000256" key="4">
    <source>
        <dbReference type="ARBA" id="ARBA00035278"/>
    </source>
</evidence>